<feature type="chain" id="PRO_5015152385" evidence="1">
    <location>
        <begin position="19"/>
        <end position="47"/>
    </location>
</feature>
<dbReference type="AlphaFoldDB" id="A0A2P2PD84"/>
<name>A0A2P2PD84_RHIMU</name>
<keyword evidence="1" id="KW-0732">Signal</keyword>
<proteinExistence type="predicted"/>
<reference evidence="2" key="1">
    <citation type="submission" date="2018-02" db="EMBL/GenBank/DDBJ databases">
        <title>Rhizophora mucronata_Transcriptome.</title>
        <authorList>
            <person name="Meera S.P."/>
            <person name="Sreeshan A."/>
            <person name="Augustine A."/>
        </authorList>
    </citation>
    <scope>NUCLEOTIDE SEQUENCE</scope>
    <source>
        <tissue evidence="2">Leaf</tissue>
    </source>
</reference>
<accession>A0A2P2PD84</accession>
<protein>
    <submittedName>
        <fullName evidence="2">Uncharacterized protein</fullName>
    </submittedName>
</protein>
<evidence type="ECO:0000313" key="2">
    <source>
        <dbReference type="EMBL" id="MBX52693.1"/>
    </source>
</evidence>
<organism evidence="2">
    <name type="scientific">Rhizophora mucronata</name>
    <name type="common">Asiatic mangrove</name>
    <dbReference type="NCBI Taxonomy" id="61149"/>
    <lineage>
        <taxon>Eukaryota</taxon>
        <taxon>Viridiplantae</taxon>
        <taxon>Streptophyta</taxon>
        <taxon>Embryophyta</taxon>
        <taxon>Tracheophyta</taxon>
        <taxon>Spermatophyta</taxon>
        <taxon>Magnoliopsida</taxon>
        <taxon>eudicotyledons</taxon>
        <taxon>Gunneridae</taxon>
        <taxon>Pentapetalae</taxon>
        <taxon>rosids</taxon>
        <taxon>fabids</taxon>
        <taxon>Malpighiales</taxon>
        <taxon>Rhizophoraceae</taxon>
        <taxon>Rhizophora</taxon>
    </lineage>
</organism>
<feature type="signal peptide" evidence="1">
    <location>
        <begin position="1"/>
        <end position="18"/>
    </location>
</feature>
<dbReference type="EMBL" id="GGEC01072209">
    <property type="protein sequence ID" value="MBX52693.1"/>
    <property type="molecule type" value="Transcribed_RNA"/>
</dbReference>
<evidence type="ECO:0000256" key="1">
    <source>
        <dbReference type="SAM" id="SignalP"/>
    </source>
</evidence>
<sequence length="47" mass="5578">MVAMVWLFILRLFDFVLHMHLSLTLSLSHPHMYGLIANIESQPMYYP</sequence>